<comment type="caution">
    <text evidence="9">The sequence shown here is derived from an EMBL/GenBank/DDBJ whole genome shotgun (WGS) entry which is preliminary data.</text>
</comment>
<dbReference type="PANTHER" id="PTHR10984:SF25">
    <property type="entry name" value="ENDOPLASMIC RETICULUM-GOLGI INTERMEDIATE COMPARTMENT PROTEIN 3"/>
    <property type="match status" value="1"/>
</dbReference>
<gene>
    <name evidence="9" type="ORF">M0812_11609</name>
</gene>
<evidence type="ECO:0000259" key="7">
    <source>
        <dbReference type="Pfam" id="PF07970"/>
    </source>
</evidence>
<evidence type="ECO:0000256" key="4">
    <source>
        <dbReference type="ARBA" id="ARBA00022989"/>
    </source>
</evidence>
<dbReference type="InterPro" id="IPR039542">
    <property type="entry name" value="Erv_N"/>
</dbReference>
<evidence type="ECO:0000256" key="1">
    <source>
        <dbReference type="ARBA" id="ARBA00004141"/>
    </source>
</evidence>
<keyword evidence="4 6" id="KW-1133">Transmembrane helix</keyword>
<keyword evidence="5 6" id="KW-0472">Membrane</keyword>
<dbReference type="Pfam" id="PF07970">
    <property type="entry name" value="COPIIcoated_ERV"/>
    <property type="match status" value="1"/>
</dbReference>
<evidence type="ECO:0000259" key="8">
    <source>
        <dbReference type="Pfam" id="PF13850"/>
    </source>
</evidence>
<reference evidence="9" key="1">
    <citation type="submission" date="2022-08" db="EMBL/GenBank/DDBJ databases">
        <title>Novel sulphate-reducing endosymbionts in the free-living metamonad Anaeramoeba.</title>
        <authorList>
            <person name="Jerlstrom-Hultqvist J."/>
            <person name="Cepicka I."/>
            <person name="Gallot-Lavallee L."/>
            <person name="Salas-Leiva D."/>
            <person name="Curtis B.A."/>
            <person name="Zahonova K."/>
            <person name="Pipaliya S."/>
            <person name="Dacks J."/>
            <person name="Roger A.J."/>
        </authorList>
    </citation>
    <scope>NUCLEOTIDE SEQUENCE</scope>
    <source>
        <strain evidence="9">Busselton2</strain>
    </source>
</reference>
<feature type="domain" description="Endoplasmic reticulum vesicle transporter C-terminal" evidence="7">
    <location>
        <begin position="140"/>
        <end position="265"/>
    </location>
</feature>
<comment type="subcellular location">
    <subcellularLocation>
        <location evidence="1">Membrane</location>
        <topology evidence="1">Multi-pass membrane protein</topology>
    </subcellularLocation>
</comment>
<sequence length="270" mass="31532">MYRRSFFERFKNLDLFPKYVETASVKTEIGAFLTLLSYMFLILLFMNELFLFLTLKLETNLTIDDSRIHNQVAVHFNITFPRLSCKLLHIDALDHSGARHLNIKHDIFTIPLDRKGNRKEHHKPKKLDKLGNGRFFCGSCYDAEEFSQDGCCNTCKEIETAYRKKGLSFNANDFEICDKNLKKEMKYEKDDGCIIYGTLHVNKIAGIFHIAPGVNSIYEDQHYHIYETKDDEKKIDCSHYIDYLYFGKAFSETLYPLSNTKQEDKAKGKI</sequence>
<feature type="transmembrane region" description="Helical" evidence="6">
    <location>
        <begin position="29"/>
        <end position="53"/>
    </location>
</feature>
<evidence type="ECO:0000256" key="2">
    <source>
        <dbReference type="ARBA" id="ARBA00005648"/>
    </source>
</evidence>
<feature type="domain" description="Endoplasmic reticulum vesicle transporter N-terminal" evidence="8">
    <location>
        <begin position="10"/>
        <end position="100"/>
    </location>
</feature>
<dbReference type="GO" id="GO:0030134">
    <property type="term" value="C:COPII-coated ER to Golgi transport vesicle"/>
    <property type="evidence" value="ECO:0007669"/>
    <property type="project" value="TreeGrafter"/>
</dbReference>
<protein>
    <submittedName>
        <fullName evidence="9">Endoplasmic reticulum-golgi intermediate compartment protein</fullName>
    </submittedName>
</protein>
<dbReference type="PANTHER" id="PTHR10984">
    <property type="entry name" value="ENDOPLASMIC RETICULUM-GOLGI INTERMEDIATE COMPARTMENT PROTEIN"/>
    <property type="match status" value="1"/>
</dbReference>
<evidence type="ECO:0000313" key="10">
    <source>
        <dbReference type="Proteomes" id="UP001146793"/>
    </source>
</evidence>
<dbReference type="AlphaFoldDB" id="A0AAV7ZUW0"/>
<proteinExistence type="inferred from homology"/>
<dbReference type="GO" id="GO:0016020">
    <property type="term" value="C:membrane"/>
    <property type="evidence" value="ECO:0007669"/>
    <property type="project" value="UniProtKB-SubCell"/>
</dbReference>
<dbReference type="Proteomes" id="UP001146793">
    <property type="component" value="Unassembled WGS sequence"/>
</dbReference>
<comment type="similarity">
    <text evidence="2">Belongs to the ERGIC family.</text>
</comment>
<evidence type="ECO:0000256" key="3">
    <source>
        <dbReference type="ARBA" id="ARBA00022692"/>
    </source>
</evidence>
<name>A0AAV7ZUW0_9EUKA</name>
<dbReference type="Pfam" id="PF13850">
    <property type="entry name" value="ERGIC_N"/>
    <property type="match status" value="1"/>
</dbReference>
<keyword evidence="3 6" id="KW-0812">Transmembrane</keyword>
<evidence type="ECO:0000256" key="5">
    <source>
        <dbReference type="ARBA" id="ARBA00023136"/>
    </source>
</evidence>
<accession>A0AAV7ZUW0</accession>
<dbReference type="EMBL" id="JANTQA010000023">
    <property type="protein sequence ID" value="KAJ3445722.1"/>
    <property type="molecule type" value="Genomic_DNA"/>
</dbReference>
<dbReference type="InterPro" id="IPR045888">
    <property type="entry name" value="Erv"/>
</dbReference>
<dbReference type="GO" id="GO:0005783">
    <property type="term" value="C:endoplasmic reticulum"/>
    <property type="evidence" value="ECO:0007669"/>
    <property type="project" value="TreeGrafter"/>
</dbReference>
<organism evidence="9 10">
    <name type="scientific">Anaeramoeba flamelloides</name>
    <dbReference type="NCBI Taxonomy" id="1746091"/>
    <lineage>
        <taxon>Eukaryota</taxon>
        <taxon>Metamonada</taxon>
        <taxon>Anaeramoebidae</taxon>
        <taxon>Anaeramoeba</taxon>
    </lineage>
</organism>
<evidence type="ECO:0000256" key="6">
    <source>
        <dbReference type="SAM" id="Phobius"/>
    </source>
</evidence>
<dbReference type="InterPro" id="IPR012936">
    <property type="entry name" value="Erv_C"/>
</dbReference>
<evidence type="ECO:0000313" key="9">
    <source>
        <dbReference type="EMBL" id="KAJ3445722.1"/>
    </source>
</evidence>